<organism evidence="1 2">
    <name type="scientific">Bdellovibrio reynosensis</name>
    <dbReference type="NCBI Taxonomy" id="2835041"/>
    <lineage>
        <taxon>Bacteria</taxon>
        <taxon>Pseudomonadati</taxon>
        <taxon>Bdellovibrionota</taxon>
        <taxon>Bdellovibrionia</taxon>
        <taxon>Bdellovibrionales</taxon>
        <taxon>Pseudobdellovibrionaceae</taxon>
        <taxon>Bdellovibrio</taxon>
    </lineage>
</organism>
<dbReference type="Proteomes" id="UP000830116">
    <property type="component" value="Chromosome"/>
</dbReference>
<evidence type="ECO:0000313" key="2">
    <source>
        <dbReference type="Proteomes" id="UP000830116"/>
    </source>
</evidence>
<dbReference type="InterPro" id="IPR036388">
    <property type="entry name" value="WH-like_DNA-bd_sf"/>
</dbReference>
<dbReference type="Gene3D" id="1.10.10.10">
    <property type="entry name" value="Winged helix-like DNA-binding domain superfamily/Winged helix DNA-binding domain"/>
    <property type="match status" value="1"/>
</dbReference>
<dbReference type="CDD" id="cd07153">
    <property type="entry name" value="Fur_like"/>
    <property type="match status" value="1"/>
</dbReference>
<protein>
    <submittedName>
        <fullName evidence="1">Transcriptional repressor</fullName>
    </submittedName>
</protein>
<dbReference type="InterPro" id="IPR036390">
    <property type="entry name" value="WH_DNA-bd_sf"/>
</dbReference>
<accession>A0ABY4CAX7</accession>
<reference evidence="1" key="1">
    <citation type="submission" date="2022-03" db="EMBL/GenBank/DDBJ databases">
        <title>Genome Identification and Characterization of new species Bdellovibrio reynosense LBG001 sp. nov. from a Mexico soil sample.</title>
        <authorList>
            <person name="Camilli A."/>
            <person name="Ajao Y."/>
            <person name="Guo X."/>
        </authorList>
    </citation>
    <scope>NUCLEOTIDE SEQUENCE</scope>
    <source>
        <strain evidence="1">LBG001</strain>
    </source>
</reference>
<dbReference type="EMBL" id="CP093442">
    <property type="protein sequence ID" value="UOF01619.1"/>
    <property type="molecule type" value="Genomic_DNA"/>
</dbReference>
<evidence type="ECO:0000313" key="1">
    <source>
        <dbReference type="EMBL" id="UOF01619.1"/>
    </source>
</evidence>
<dbReference type="RefSeq" id="WP_243538141.1">
    <property type="nucleotide sequence ID" value="NZ_CP093442.1"/>
</dbReference>
<dbReference type="Pfam" id="PF01475">
    <property type="entry name" value="FUR"/>
    <property type="match status" value="1"/>
</dbReference>
<proteinExistence type="predicted"/>
<dbReference type="PANTHER" id="PTHR33202:SF7">
    <property type="entry name" value="FERRIC UPTAKE REGULATION PROTEIN"/>
    <property type="match status" value="1"/>
</dbReference>
<dbReference type="InterPro" id="IPR002481">
    <property type="entry name" value="FUR"/>
</dbReference>
<gene>
    <name evidence="1" type="ORF">MNR06_01460</name>
</gene>
<dbReference type="SUPFAM" id="SSF46785">
    <property type="entry name" value="Winged helix' DNA-binding domain"/>
    <property type="match status" value="1"/>
</dbReference>
<sequence length="136" mass="15467">MKHCLSTAEIEGRLQAAGVQPTLQRIAICKFVLCEADHPSADDVKEWAEHNLGKISQATVYNTLNTLVDAGILKEFRFNHSDKVIYDCNTHDHFHFVDENTGKIYDINPEDVQLNISIPKKFKIKDVKLIFKGEVK</sequence>
<name>A0ABY4CAX7_9BACT</name>
<keyword evidence="2" id="KW-1185">Reference proteome</keyword>
<dbReference type="PANTHER" id="PTHR33202">
    <property type="entry name" value="ZINC UPTAKE REGULATION PROTEIN"/>
    <property type="match status" value="1"/>
</dbReference>